<dbReference type="Proteomes" id="UP000593562">
    <property type="component" value="Unassembled WGS sequence"/>
</dbReference>
<dbReference type="AlphaFoldDB" id="A0A7J7CUD6"/>
<dbReference type="InParanoid" id="A0A7J7CUD6"/>
<keyword evidence="3" id="KW-1185">Reference proteome</keyword>
<name>A0A7J7CUD6_TRIWF</name>
<dbReference type="InterPro" id="IPR006016">
    <property type="entry name" value="UspA"/>
</dbReference>
<gene>
    <name evidence="2" type="ORF">HS088_TW13G00596</name>
</gene>
<evidence type="ECO:0000313" key="3">
    <source>
        <dbReference type="Proteomes" id="UP000593562"/>
    </source>
</evidence>
<organism evidence="2 3">
    <name type="scientific">Tripterygium wilfordii</name>
    <name type="common">Thunder God vine</name>
    <dbReference type="NCBI Taxonomy" id="458696"/>
    <lineage>
        <taxon>Eukaryota</taxon>
        <taxon>Viridiplantae</taxon>
        <taxon>Streptophyta</taxon>
        <taxon>Embryophyta</taxon>
        <taxon>Tracheophyta</taxon>
        <taxon>Spermatophyta</taxon>
        <taxon>Magnoliopsida</taxon>
        <taxon>eudicotyledons</taxon>
        <taxon>Gunneridae</taxon>
        <taxon>Pentapetalae</taxon>
        <taxon>rosids</taxon>
        <taxon>fabids</taxon>
        <taxon>Celastrales</taxon>
        <taxon>Celastraceae</taxon>
        <taxon>Tripterygium</taxon>
    </lineage>
</organism>
<protein>
    <submittedName>
        <fullName evidence="2">Universal stress protein A-like protein</fullName>
    </submittedName>
</protein>
<dbReference type="FunCoup" id="A0A7J7CUD6">
    <property type="interactions" value="103"/>
</dbReference>
<dbReference type="Gene3D" id="3.40.50.620">
    <property type="entry name" value="HUPs"/>
    <property type="match status" value="1"/>
</dbReference>
<dbReference type="PANTHER" id="PTHR46100">
    <property type="entry name" value="IMP2'P"/>
    <property type="match status" value="1"/>
</dbReference>
<feature type="domain" description="UspA" evidence="1">
    <location>
        <begin position="5"/>
        <end position="71"/>
    </location>
</feature>
<dbReference type="EMBL" id="JAAARO010000013">
    <property type="protein sequence ID" value="KAF5737707.1"/>
    <property type="molecule type" value="Genomic_DNA"/>
</dbReference>
<feature type="domain" description="UspA" evidence="1">
    <location>
        <begin position="125"/>
        <end position="164"/>
    </location>
</feature>
<accession>A0A7J7CUD6</accession>
<dbReference type="CDD" id="cd23659">
    <property type="entry name" value="USP_At3g01520-like"/>
    <property type="match status" value="1"/>
</dbReference>
<sequence length="174" mass="19636">MSNPRRVGVGLDYSPTSKQALRWSADNLIHGGDQLILIQVQPAKADHTRKQLFEDTGSPLVPLEEFREINYSKQYGLTHDPEVLDILDTVSRTKGVCTLYISINLYTYIVYECMILGVLICIEQAKVVAKVYWGDPREKLCDAVEDLKLDSLVLGSRGVGTIKRYELVYTHTNC</sequence>
<dbReference type="Pfam" id="PF00582">
    <property type="entry name" value="Usp"/>
    <property type="match status" value="2"/>
</dbReference>
<evidence type="ECO:0000313" key="2">
    <source>
        <dbReference type="EMBL" id="KAF5737707.1"/>
    </source>
</evidence>
<dbReference type="PANTHER" id="PTHR46100:SF1">
    <property type="entry name" value="OS02G0773200 PROTEIN"/>
    <property type="match status" value="1"/>
</dbReference>
<proteinExistence type="predicted"/>
<dbReference type="InterPro" id="IPR014729">
    <property type="entry name" value="Rossmann-like_a/b/a_fold"/>
</dbReference>
<dbReference type="SUPFAM" id="SSF52402">
    <property type="entry name" value="Adenine nucleotide alpha hydrolases-like"/>
    <property type="match status" value="1"/>
</dbReference>
<reference evidence="2 3" key="1">
    <citation type="journal article" date="2020" name="Nat. Commun.">
        <title>Genome of Tripterygium wilfordii and identification of cytochrome P450 involved in triptolide biosynthesis.</title>
        <authorList>
            <person name="Tu L."/>
            <person name="Su P."/>
            <person name="Zhang Z."/>
            <person name="Gao L."/>
            <person name="Wang J."/>
            <person name="Hu T."/>
            <person name="Zhou J."/>
            <person name="Zhang Y."/>
            <person name="Zhao Y."/>
            <person name="Liu Y."/>
            <person name="Song Y."/>
            <person name="Tong Y."/>
            <person name="Lu Y."/>
            <person name="Yang J."/>
            <person name="Xu C."/>
            <person name="Jia M."/>
            <person name="Peters R.J."/>
            <person name="Huang L."/>
            <person name="Gao W."/>
        </authorList>
    </citation>
    <scope>NUCLEOTIDE SEQUENCE [LARGE SCALE GENOMIC DNA]</scope>
    <source>
        <strain evidence="3">cv. XIE 37</strain>
        <tissue evidence="2">Leaf</tissue>
    </source>
</reference>
<comment type="caution">
    <text evidence="2">The sequence shown here is derived from an EMBL/GenBank/DDBJ whole genome shotgun (WGS) entry which is preliminary data.</text>
</comment>
<evidence type="ECO:0000259" key="1">
    <source>
        <dbReference type="Pfam" id="PF00582"/>
    </source>
</evidence>